<dbReference type="InterPro" id="IPR045584">
    <property type="entry name" value="Pilin-like"/>
</dbReference>
<keyword evidence="3" id="KW-1185">Reference proteome</keyword>
<dbReference type="SUPFAM" id="SSF54523">
    <property type="entry name" value="Pili subunits"/>
    <property type="match status" value="1"/>
</dbReference>
<name>A0A8J3HP98_9RICK</name>
<dbReference type="NCBIfam" id="TIGR02532">
    <property type="entry name" value="IV_pilin_GFxxxE"/>
    <property type="match status" value="1"/>
</dbReference>
<evidence type="ECO:0000313" key="2">
    <source>
        <dbReference type="EMBL" id="GHM59188.1"/>
    </source>
</evidence>
<keyword evidence="1" id="KW-0812">Transmembrane</keyword>
<keyword evidence="1" id="KW-1133">Transmembrane helix</keyword>
<reference evidence="2 3" key="1">
    <citation type="journal article" date="2021" name="Microb. Ecol.">
        <title>Candidatus Mesenet longicola: Novel Endosymbionts of Brontispa longissima that Induce Cytoplasmic Incompatibility.</title>
        <authorList>
            <person name="Takano S."/>
            <person name="Gotoh Y."/>
            <person name="Hayashi T."/>
        </authorList>
    </citation>
    <scope>NUCLEOTIDE SEQUENCE [LARGE SCALE GENOMIC DNA]</scope>
    <source>
        <strain evidence="2">L5</strain>
    </source>
</reference>
<comment type="caution">
    <text evidence="2">The sequence shown here is derived from an EMBL/GenBank/DDBJ whole genome shotgun (WGS) entry which is preliminary data.</text>
</comment>
<keyword evidence="1" id="KW-0472">Membrane</keyword>
<gene>
    <name evidence="2" type="ORF">sL5_01810</name>
</gene>
<evidence type="ECO:0000256" key="1">
    <source>
        <dbReference type="SAM" id="Phobius"/>
    </source>
</evidence>
<proteinExistence type="predicted"/>
<dbReference type="Proteomes" id="UP000637906">
    <property type="component" value="Unassembled WGS sequence"/>
</dbReference>
<dbReference type="AlphaFoldDB" id="A0A8J3HP98"/>
<organism evidence="2 3">
    <name type="scientific">Candidatus Mesenet longicola</name>
    <dbReference type="NCBI Taxonomy" id="1892558"/>
    <lineage>
        <taxon>Bacteria</taxon>
        <taxon>Pseudomonadati</taxon>
        <taxon>Pseudomonadota</taxon>
        <taxon>Alphaproteobacteria</taxon>
        <taxon>Rickettsiales</taxon>
        <taxon>Anaplasmataceae</taxon>
        <taxon>Candidatus Mesenet</taxon>
    </lineage>
</organism>
<protein>
    <submittedName>
        <fullName evidence="2">Prepilin-type N-terminal cleavage/methylation domain-containing protein</fullName>
    </submittedName>
</protein>
<dbReference type="EMBL" id="BNGU01000004">
    <property type="protein sequence ID" value="GHM59188.1"/>
    <property type="molecule type" value="Genomic_DNA"/>
</dbReference>
<accession>A0A8J3HP98</accession>
<dbReference type="InterPro" id="IPR012902">
    <property type="entry name" value="N_methyl_site"/>
</dbReference>
<sequence length="247" mass="27347">MLNISGILGRKMKEDGFTLIEISVVLLISGLLFFTVMKGSSLIEYARLHRLMQDMRKVWSDVNFFYTEYHYYPGDMPNASDFFDSNKCGGIRKINGNGDGRIEFKDRKDGGIESYLAWCHLSQAELGYQSSGGPDSISVVPILGVDIPTSKIKSSGFFLGYGVHGFEGSNVLVIGAPRENMEKELNVGPILTAKQAYLIDKKMDDGNPTTGKIRGINTKDSKEPCFIGDAYNIKSKEVNCALVMELE</sequence>
<feature type="transmembrane region" description="Helical" evidence="1">
    <location>
        <begin position="16"/>
        <end position="37"/>
    </location>
</feature>
<evidence type="ECO:0000313" key="3">
    <source>
        <dbReference type="Proteomes" id="UP000637906"/>
    </source>
</evidence>